<feature type="chain" id="PRO_5004170097" description="UDP-glucose/GDP-mannose dehydrogenase N-terminal domain-containing protein" evidence="1">
    <location>
        <begin position="20"/>
        <end position="566"/>
    </location>
</feature>
<dbReference type="InterPro" id="IPR001732">
    <property type="entry name" value="UDP-Glc/GDP-Man_DH_N"/>
</dbReference>
<dbReference type="GO" id="GO:0005634">
    <property type="term" value="C:nucleus"/>
    <property type="evidence" value="ECO:0007669"/>
    <property type="project" value="TreeGrafter"/>
</dbReference>
<dbReference type="SUPFAM" id="SSF51735">
    <property type="entry name" value="NAD(P)-binding Rossmann-fold domains"/>
    <property type="match status" value="1"/>
</dbReference>
<reference evidence="4" key="1">
    <citation type="submission" date="2005-09" db="EMBL/GenBank/DDBJ databases">
        <title>Annotation of the Aspergillus terreus NIH2624 genome.</title>
        <authorList>
            <person name="Birren B.W."/>
            <person name="Lander E.S."/>
            <person name="Galagan J.E."/>
            <person name="Nusbaum C."/>
            <person name="Devon K."/>
            <person name="Henn M."/>
            <person name="Ma L.-J."/>
            <person name="Jaffe D.B."/>
            <person name="Butler J."/>
            <person name="Alvarez P."/>
            <person name="Gnerre S."/>
            <person name="Grabherr M."/>
            <person name="Kleber M."/>
            <person name="Mauceli E.W."/>
            <person name="Brockman W."/>
            <person name="Rounsley S."/>
            <person name="Young S.K."/>
            <person name="LaButti K."/>
            <person name="Pushparaj V."/>
            <person name="DeCaprio D."/>
            <person name="Crawford M."/>
            <person name="Koehrsen M."/>
            <person name="Engels R."/>
            <person name="Montgomery P."/>
            <person name="Pearson M."/>
            <person name="Howarth C."/>
            <person name="Larson L."/>
            <person name="Luoma S."/>
            <person name="White J."/>
            <person name="Alvarado L."/>
            <person name="Kodira C.D."/>
            <person name="Zeng Q."/>
            <person name="Oleary S."/>
            <person name="Yandava C."/>
            <person name="Denning D.W."/>
            <person name="Nierman W.C."/>
            <person name="Milne T."/>
            <person name="Madden K."/>
        </authorList>
    </citation>
    <scope>NUCLEOTIDE SEQUENCE [LARGE SCALE GENOMIC DNA]</scope>
    <source>
        <strain evidence="4">NIH 2624 / FGSC A1156</strain>
    </source>
</reference>
<name>Q0CCH6_ASPTN</name>
<dbReference type="GO" id="GO:0006024">
    <property type="term" value="P:glycosaminoglycan biosynthetic process"/>
    <property type="evidence" value="ECO:0007669"/>
    <property type="project" value="TreeGrafter"/>
</dbReference>
<dbReference type="STRING" id="341663.Q0CCH6"/>
<dbReference type="GO" id="GO:0003979">
    <property type="term" value="F:UDP-glucose 6-dehydrogenase activity"/>
    <property type="evidence" value="ECO:0007669"/>
    <property type="project" value="InterPro"/>
</dbReference>
<dbReference type="PANTHER" id="PTHR11374:SF57">
    <property type="entry name" value="DEHYDROGENASE UGD1, PUTATIVE (AFU_ORTHOLOGUE AFUA_8G00920)-RELATED"/>
    <property type="match status" value="1"/>
</dbReference>
<sequence>MIPLLSILVALASLNFCLFRRRRHRTVEDEECAKIFEQEPTYYWHEEKNDSQPVQIQRVETVRCGCIIGADGAGALTAIVLANKNPGVQFYVVDSDPRIIDAWNSDHLPISEPQLEELLFEVNSGLPELEHREFLGEPEHTTGDLDLDLEAQLPSVRRLSNITFSTDVHSGIRAADAIFLCTEPSHGQHIAEETSGVDMSMMDGMIQAIAQVSTGHKIIVHKGSAPYGTAKRIQSLLEESASPTASFDVFSNPDFLLPGSELEGLLYPQRVIIGHAPKTVFPESVIALKRLYMSWIPEQRIITMDAWSSELGKIAANVLLTQQVTSLCSLSIICQHTDAQLDHVTGSLGIDSPTGIGDWDGRLYSDVQCLVYLAKELGLHEVAEYWKSVLQIRDFYIRHIANRLVQKLPEFGTRRVALIGSGRPGMINTVQQVAQDLSQRGIGVNIFGAADSSVQLTGNSPSEDTAPGKIAFTETLEEACRGCSIVCQLSGSATYKLHEEWQHIEPTMEPPRLFMNQSCTVEQKRMRRNGFQALPAVMGMWLNDVLCFSRDLSRQGHIISIKTHNE</sequence>
<dbReference type="GeneID" id="4323132"/>
<dbReference type="EMBL" id="CH476606">
    <property type="protein sequence ID" value="EAU30740.1"/>
    <property type="molecule type" value="Genomic_DNA"/>
</dbReference>
<proteinExistence type="predicted"/>
<dbReference type="HOGENOM" id="CLU_023810_7_1_1"/>
<evidence type="ECO:0000256" key="1">
    <source>
        <dbReference type="SAM" id="SignalP"/>
    </source>
</evidence>
<keyword evidence="1" id="KW-0732">Signal</keyword>
<dbReference type="Proteomes" id="UP000007963">
    <property type="component" value="Unassembled WGS sequence"/>
</dbReference>
<feature type="domain" description="UDP-glucose/GDP-mannose dehydrogenase N-terminal" evidence="2">
    <location>
        <begin position="149"/>
        <end position="278"/>
    </location>
</feature>
<dbReference type="PANTHER" id="PTHR11374">
    <property type="entry name" value="UDP-GLUCOSE DEHYDROGENASE/UDP-MANNAC DEHYDROGENASE"/>
    <property type="match status" value="1"/>
</dbReference>
<dbReference type="InterPro" id="IPR036291">
    <property type="entry name" value="NAD(P)-bd_dom_sf"/>
</dbReference>
<gene>
    <name evidence="3" type="ORF">ATEG_08608</name>
</gene>
<dbReference type="Gene3D" id="3.40.50.720">
    <property type="entry name" value="NAD(P)-binding Rossmann-like Domain"/>
    <property type="match status" value="2"/>
</dbReference>
<dbReference type="Pfam" id="PF03721">
    <property type="entry name" value="UDPG_MGDP_dh_N"/>
    <property type="match status" value="2"/>
</dbReference>
<evidence type="ECO:0000313" key="3">
    <source>
        <dbReference type="EMBL" id="EAU30740.1"/>
    </source>
</evidence>
<accession>Q0CCH6</accession>
<dbReference type="Gene3D" id="1.20.5.100">
    <property type="entry name" value="Cytochrome c1, transmembrane anchor, C-terminal"/>
    <property type="match status" value="1"/>
</dbReference>
<dbReference type="InterPro" id="IPR028356">
    <property type="entry name" value="UDPglc_DH_euk"/>
</dbReference>
<dbReference type="RefSeq" id="XP_001217194.1">
    <property type="nucleotide sequence ID" value="XM_001217193.1"/>
</dbReference>
<dbReference type="OMA" id="TMDAWSS"/>
<dbReference type="VEuPathDB" id="FungiDB:ATEG_08608"/>
<dbReference type="OrthoDB" id="5059218at2759"/>
<feature type="domain" description="UDP-glucose/GDP-mannose dehydrogenase N-terminal" evidence="2">
    <location>
        <begin position="66"/>
        <end position="122"/>
    </location>
</feature>
<evidence type="ECO:0000313" key="4">
    <source>
        <dbReference type="Proteomes" id="UP000007963"/>
    </source>
</evidence>
<dbReference type="GO" id="GO:0051287">
    <property type="term" value="F:NAD binding"/>
    <property type="evidence" value="ECO:0007669"/>
    <property type="project" value="InterPro"/>
</dbReference>
<evidence type="ECO:0000259" key="2">
    <source>
        <dbReference type="Pfam" id="PF03721"/>
    </source>
</evidence>
<organism evidence="3 4">
    <name type="scientific">Aspergillus terreus (strain NIH 2624 / FGSC A1156)</name>
    <dbReference type="NCBI Taxonomy" id="341663"/>
    <lineage>
        <taxon>Eukaryota</taxon>
        <taxon>Fungi</taxon>
        <taxon>Dikarya</taxon>
        <taxon>Ascomycota</taxon>
        <taxon>Pezizomycotina</taxon>
        <taxon>Eurotiomycetes</taxon>
        <taxon>Eurotiomycetidae</taxon>
        <taxon>Eurotiales</taxon>
        <taxon>Aspergillaceae</taxon>
        <taxon>Aspergillus</taxon>
        <taxon>Aspergillus subgen. Circumdati</taxon>
    </lineage>
</organism>
<protein>
    <recommendedName>
        <fullName evidence="2">UDP-glucose/GDP-mannose dehydrogenase N-terminal domain-containing protein</fullName>
    </recommendedName>
</protein>
<feature type="signal peptide" evidence="1">
    <location>
        <begin position="1"/>
        <end position="19"/>
    </location>
</feature>
<dbReference type="eggNOG" id="KOG2666">
    <property type="taxonomic scope" value="Eukaryota"/>
</dbReference>
<dbReference type="AlphaFoldDB" id="Q0CCH6"/>